<feature type="short sequence motif" description="'HIGH' region" evidence="8">
    <location>
        <begin position="11"/>
        <end position="21"/>
    </location>
</feature>
<name>X7F8T2_9RHOB</name>
<dbReference type="PROSITE" id="PS00178">
    <property type="entry name" value="AA_TRNA_LIGASE_I"/>
    <property type="match status" value="1"/>
</dbReference>
<dbReference type="InterPro" id="IPR004527">
    <property type="entry name" value="Glu-tRNA-ligase_bac/mito"/>
</dbReference>
<dbReference type="GO" id="GO:0006424">
    <property type="term" value="P:glutamyl-tRNA aminoacylation"/>
    <property type="evidence" value="ECO:0007669"/>
    <property type="project" value="UniProtKB-UniRule"/>
</dbReference>
<feature type="domain" description="Aminoacyl-tRNA synthetase class I anticodon-binding" evidence="10">
    <location>
        <begin position="336"/>
        <end position="473"/>
    </location>
</feature>
<evidence type="ECO:0000256" key="6">
    <source>
        <dbReference type="ARBA" id="ARBA00022917"/>
    </source>
</evidence>
<dbReference type="PRINTS" id="PR00987">
    <property type="entry name" value="TRNASYNTHGLU"/>
</dbReference>
<keyword evidence="5 8" id="KW-0067">ATP-binding</keyword>
<comment type="similarity">
    <text evidence="1 8">Belongs to the class-I aminoacyl-tRNA synthetase family. Glutamate--tRNA ligase type 1 subfamily.</text>
</comment>
<dbReference type="eggNOG" id="COG0008">
    <property type="taxonomic scope" value="Bacteria"/>
</dbReference>
<reference evidence="11 12" key="1">
    <citation type="submission" date="2014-01" db="EMBL/GenBank/DDBJ databases">
        <title>Roseivivax isoporae LMG 25204 Genome Sequencing.</title>
        <authorList>
            <person name="Lai Q."/>
            <person name="Li G."/>
            <person name="Shao Z."/>
        </authorList>
    </citation>
    <scope>NUCLEOTIDE SEQUENCE [LARGE SCALE GENOMIC DNA]</scope>
    <source>
        <strain evidence="11 12">LMG 25204</strain>
    </source>
</reference>
<keyword evidence="12" id="KW-1185">Reference proteome</keyword>
<dbReference type="GO" id="GO:0005829">
    <property type="term" value="C:cytosol"/>
    <property type="evidence" value="ECO:0007669"/>
    <property type="project" value="TreeGrafter"/>
</dbReference>
<keyword evidence="4 8" id="KW-0547">Nucleotide-binding</keyword>
<dbReference type="Proteomes" id="UP000023430">
    <property type="component" value="Unassembled WGS sequence"/>
</dbReference>
<dbReference type="InterPro" id="IPR045462">
    <property type="entry name" value="aa-tRNA-synth_I_cd-bd"/>
</dbReference>
<proteinExistence type="inferred from homology"/>
<dbReference type="InterPro" id="IPR008925">
    <property type="entry name" value="aa_tRNA-synth_I_cd-bd_sf"/>
</dbReference>
<dbReference type="FunFam" id="3.40.50.620:FF:000045">
    <property type="entry name" value="Glutamate--tRNA ligase, mitochondrial"/>
    <property type="match status" value="1"/>
</dbReference>
<dbReference type="InterPro" id="IPR000924">
    <property type="entry name" value="Glu/Gln-tRNA-synth"/>
</dbReference>
<dbReference type="STRING" id="1449351.RISW2_01220"/>
<evidence type="ECO:0000256" key="4">
    <source>
        <dbReference type="ARBA" id="ARBA00022741"/>
    </source>
</evidence>
<evidence type="ECO:0000256" key="1">
    <source>
        <dbReference type="ARBA" id="ARBA00007894"/>
    </source>
</evidence>
<dbReference type="NCBIfam" id="TIGR00464">
    <property type="entry name" value="gltX_bact"/>
    <property type="match status" value="1"/>
</dbReference>
<comment type="function">
    <text evidence="8">Catalyzes the attachment of glutamate to tRNA(Glu) in a two-step reaction: glutamate is first activated by ATP to form Glu-AMP and then transferred to the acceptor end of tRNA(Glu).</text>
</comment>
<evidence type="ECO:0000256" key="8">
    <source>
        <dbReference type="HAMAP-Rule" id="MF_00022"/>
    </source>
</evidence>
<dbReference type="Gene3D" id="3.40.50.620">
    <property type="entry name" value="HUPs"/>
    <property type="match status" value="1"/>
</dbReference>
<comment type="subunit">
    <text evidence="8">Monomer.</text>
</comment>
<dbReference type="HAMAP" id="MF_00022">
    <property type="entry name" value="Glu_tRNA_synth_type1"/>
    <property type="match status" value="1"/>
</dbReference>
<organism evidence="11 12">
    <name type="scientific">Roseivivax isoporae LMG 25204</name>
    <dbReference type="NCBI Taxonomy" id="1449351"/>
    <lineage>
        <taxon>Bacteria</taxon>
        <taxon>Pseudomonadati</taxon>
        <taxon>Pseudomonadota</taxon>
        <taxon>Alphaproteobacteria</taxon>
        <taxon>Rhodobacterales</taxon>
        <taxon>Roseobacteraceae</taxon>
        <taxon>Roseivivax</taxon>
    </lineage>
</organism>
<keyword evidence="6 8" id="KW-0648">Protein biosynthesis</keyword>
<dbReference type="AlphaFoldDB" id="X7F8T2"/>
<dbReference type="Pfam" id="PF00749">
    <property type="entry name" value="tRNA-synt_1c"/>
    <property type="match status" value="1"/>
</dbReference>
<evidence type="ECO:0000256" key="3">
    <source>
        <dbReference type="ARBA" id="ARBA00022598"/>
    </source>
</evidence>
<evidence type="ECO:0000256" key="2">
    <source>
        <dbReference type="ARBA" id="ARBA00022490"/>
    </source>
</evidence>
<comment type="subcellular location">
    <subcellularLocation>
        <location evidence="8">Cytoplasm</location>
    </subcellularLocation>
</comment>
<feature type="binding site" evidence="8">
    <location>
        <position position="255"/>
    </location>
    <ligand>
        <name>ATP</name>
        <dbReference type="ChEBI" id="CHEBI:30616"/>
    </ligand>
</feature>
<dbReference type="InterPro" id="IPR020751">
    <property type="entry name" value="aa-tRNA-synth_I_codon-bd_sub2"/>
</dbReference>
<dbReference type="OrthoDB" id="9807503at2"/>
<protein>
    <recommendedName>
        <fullName evidence="8">Glutamate--tRNA ligase</fullName>
        <ecNumber evidence="8">6.1.1.17</ecNumber>
    </recommendedName>
    <alternativeName>
        <fullName evidence="8">Glutamyl-tRNA synthetase</fullName>
        <shortName evidence="8">GluRS</shortName>
    </alternativeName>
</protein>
<dbReference type="EC" id="6.1.1.17" evidence="8"/>
<comment type="caution">
    <text evidence="11">The sequence shown here is derived from an EMBL/GenBank/DDBJ whole genome shotgun (WGS) entry which is preliminary data.</text>
</comment>
<dbReference type="CDD" id="cd00808">
    <property type="entry name" value="GluRS_core"/>
    <property type="match status" value="1"/>
</dbReference>
<evidence type="ECO:0000259" key="9">
    <source>
        <dbReference type="Pfam" id="PF00749"/>
    </source>
</evidence>
<feature type="short sequence motif" description="'KMSKS' region" evidence="8">
    <location>
        <begin position="252"/>
        <end position="256"/>
    </location>
</feature>
<dbReference type="RefSeq" id="WP_043768990.1">
    <property type="nucleotide sequence ID" value="NZ_JAME01000010.1"/>
</dbReference>
<gene>
    <name evidence="8" type="primary">gltX</name>
    <name evidence="11" type="ORF">RISW2_01220</name>
</gene>
<dbReference type="GO" id="GO:0000049">
    <property type="term" value="F:tRNA binding"/>
    <property type="evidence" value="ECO:0007669"/>
    <property type="project" value="InterPro"/>
</dbReference>
<evidence type="ECO:0000259" key="10">
    <source>
        <dbReference type="Pfam" id="PF19269"/>
    </source>
</evidence>
<evidence type="ECO:0000313" key="12">
    <source>
        <dbReference type="Proteomes" id="UP000023430"/>
    </source>
</evidence>
<dbReference type="EMBL" id="JAME01000010">
    <property type="protein sequence ID" value="ETX29317.1"/>
    <property type="molecule type" value="Genomic_DNA"/>
</dbReference>
<sequence length="482" mass="54087">MAHPVRLRIAPSPTGEPHIGTAYIALFNLLLADKLGGEMILRIEDTDQKRSTPEAEERLLEALDWLKLEWTEGPDKGGPHAPYRQSERKDIYGGYVDRLLDEGHAFKCFCTAERLDMMRAAQRKAGQPPRYDGRCLRLSPEDVAKNEAEGIPHVVRMKIPEEGECRFTDMVHGDTAIGWSEVDMQVILKSDGMPTYHLANVVDDHLMGITHVARGEEWLSSVPKHIALYDYFGWEKPVFYHLPLLRNADRSKLSKRRNPTSLGWFADAGYLPEALVNYLGLFFISIGEGEEMMPREDLARHFAPDSLALAGAVFDLDRLNWLNGRWIRERTDAEGFVAMVRDWANTRGKMDEALKLAQSRVNRLSELGPLISFVFQADLGITRESFVAKKMTPEGSLDILTEVMGLIDTLPDWTAEAIEAGVRDAAEAKGLKLRDAVGPLFVAITGSQRSLPVFQSMALIGRAMCRYRLTQAIRILKEGAQA</sequence>
<keyword evidence="2 8" id="KW-0963">Cytoplasm</keyword>
<dbReference type="PATRIC" id="fig|1449351.3.peg.1667"/>
<dbReference type="GO" id="GO:0008270">
    <property type="term" value="F:zinc ion binding"/>
    <property type="evidence" value="ECO:0007669"/>
    <property type="project" value="InterPro"/>
</dbReference>
<dbReference type="SUPFAM" id="SSF48163">
    <property type="entry name" value="An anticodon-binding domain of class I aminoacyl-tRNA synthetases"/>
    <property type="match status" value="1"/>
</dbReference>
<dbReference type="InterPro" id="IPR033910">
    <property type="entry name" value="GluRS_core"/>
</dbReference>
<keyword evidence="7 8" id="KW-0030">Aminoacyl-tRNA synthetase</keyword>
<dbReference type="GO" id="GO:0004818">
    <property type="term" value="F:glutamate-tRNA ligase activity"/>
    <property type="evidence" value="ECO:0007669"/>
    <property type="project" value="UniProtKB-UniRule"/>
</dbReference>
<dbReference type="Pfam" id="PF19269">
    <property type="entry name" value="Anticodon_2"/>
    <property type="match status" value="1"/>
</dbReference>
<dbReference type="SUPFAM" id="SSF52374">
    <property type="entry name" value="Nucleotidylyl transferase"/>
    <property type="match status" value="1"/>
</dbReference>
<accession>X7F8T2</accession>
<dbReference type="InterPro" id="IPR020058">
    <property type="entry name" value="Glu/Gln-tRNA-synth_Ib_cat-dom"/>
</dbReference>
<evidence type="ECO:0000256" key="5">
    <source>
        <dbReference type="ARBA" id="ARBA00022840"/>
    </source>
</evidence>
<dbReference type="InterPro" id="IPR049940">
    <property type="entry name" value="GluQ/Sye"/>
</dbReference>
<feature type="domain" description="Glutamyl/glutaminyl-tRNA synthetase class Ib catalytic" evidence="9">
    <location>
        <begin position="5"/>
        <end position="321"/>
    </location>
</feature>
<evidence type="ECO:0000256" key="7">
    <source>
        <dbReference type="ARBA" id="ARBA00023146"/>
    </source>
</evidence>
<dbReference type="InterPro" id="IPR001412">
    <property type="entry name" value="aa-tRNA-synth_I_CS"/>
</dbReference>
<evidence type="ECO:0000313" key="11">
    <source>
        <dbReference type="EMBL" id="ETX29317.1"/>
    </source>
</evidence>
<comment type="caution">
    <text evidence="8">Lacks conserved residue(s) required for the propagation of feature annotation.</text>
</comment>
<comment type="catalytic activity">
    <reaction evidence="8">
        <text>tRNA(Glu) + L-glutamate + ATP = L-glutamyl-tRNA(Glu) + AMP + diphosphate</text>
        <dbReference type="Rhea" id="RHEA:23540"/>
        <dbReference type="Rhea" id="RHEA-COMP:9663"/>
        <dbReference type="Rhea" id="RHEA-COMP:9680"/>
        <dbReference type="ChEBI" id="CHEBI:29985"/>
        <dbReference type="ChEBI" id="CHEBI:30616"/>
        <dbReference type="ChEBI" id="CHEBI:33019"/>
        <dbReference type="ChEBI" id="CHEBI:78442"/>
        <dbReference type="ChEBI" id="CHEBI:78520"/>
        <dbReference type="ChEBI" id="CHEBI:456215"/>
        <dbReference type="EC" id="6.1.1.17"/>
    </reaction>
</comment>
<dbReference type="InterPro" id="IPR014729">
    <property type="entry name" value="Rossmann-like_a/b/a_fold"/>
</dbReference>
<dbReference type="Gene3D" id="1.10.10.350">
    <property type="match status" value="1"/>
</dbReference>
<keyword evidence="3 8" id="KW-0436">Ligase</keyword>
<dbReference type="PANTHER" id="PTHR43311:SF2">
    <property type="entry name" value="GLUTAMATE--TRNA LIGASE, MITOCHONDRIAL-RELATED"/>
    <property type="match status" value="1"/>
</dbReference>
<dbReference type="PANTHER" id="PTHR43311">
    <property type="entry name" value="GLUTAMATE--TRNA LIGASE"/>
    <property type="match status" value="1"/>
</dbReference>
<dbReference type="GO" id="GO:0005524">
    <property type="term" value="F:ATP binding"/>
    <property type="evidence" value="ECO:0007669"/>
    <property type="project" value="UniProtKB-UniRule"/>
</dbReference>